<organism evidence="3 4">
    <name type="scientific">Populus euphratica</name>
    <name type="common">Euphrates poplar</name>
    <dbReference type="NCBI Taxonomy" id="75702"/>
    <lineage>
        <taxon>Eukaryota</taxon>
        <taxon>Viridiplantae</taxon>
        <taxon>Streptophyta</taxon>
        <taxon>Embryophyta</taxon>
        <taxon>Tracheophyta</taxon>
        <taxon>Spermatophyta</taxon>
        <taxon>Magnoliopsida</taxon>
        <taxon>eudicotyledons</taxon>
        <taxon>Gunneridae</taxon>
        <taxon>Pentapetalae</taxon>
        <taxon>rosids</taxon>
        <taxon>fabids</taxon>
        <taxon>Malpighiales</taxon>
        <taxon>Salicaceae</taxon>
        <taxon>Saliceae</taxon>
        <taxon>Populus</taxon>
    </lineage>
</organism>
<name>A0AAJ6TRE3_POPEU</name>
<keyword evidence="3" id="KW-1185">Reference proteome</keyword>
<dbReference type="PANTHER" id="PTHR46635">
    <property type="entry name" value="GLYCOSYL TRANSFERASE FAMILY 1 PROTEIN"/>
    <property type="match status" value="1"/>
</dbReference>
<dbReference type="KEGG" id="peu:105119720"/>
<dbReference type="PANTHER" id="PTHR46635:SF2">
    <property type="entry name" value="GLYCOSYL TRANSFERASE FAMILY 1 DOMAIN-CONTAINING PROTEIN"/>
    <property type="match status" value="1"/>
</dbReference>
<feature type="transmembrane region" description="Helical" evidence="2">
    <location>
        <begin position="87"/>
        <end position="117"/>
    </location>
</feature>
<gene>
    <name evidence="4" type="primary">LOC105119720</name>
</gene>
<keyword evidence="2" id="KW-0472">Membrane</keyword>
<sequence length="223" mass="25212">MNRNHHNPSELPDSPPTNTGSEGVSDQNFHSISDRFLFKRNPNPSTNSPHKSSKSPPDRLRRGHHYTNKSNNRKGGWFSCIPFRGIYLFYFVIFLAVFAFVLASILLQSSITGMVVFSKGWIDHRRSIREGLMSGTTLKFVPGLRSRLLLEGHGLDHVRVLANRVGLRPPRLAVILGNMKKDPQSLMLLSVMKNLRKLGYALKIYALGDGETRTMWEDIGDQI</sequence>
<keyword evidence="2" id="KW-1133">Transmembrane helix</keyword>
<evidence type="ECO:0000256" key="2">
    <source>
        <dbReference type="SAM" id="Phobius"/>
    </source>
</evidence>
<reference evidence="4" key="1">
    <citation type="submission" date="2025-08" db="UniProtKB">
        <authorList>
            <consortium name="RefSeq"/>
        </authorList>
    </citation>
    <scope>IDENTIFICATION</scope>
</reference>
<dbReference type="GeneID" id="105119720"/>
<dbReference type="RefSeq" id="XP_011016190.1">
    <property type="nucleotide sequence ID" value="XM_011017888.1"/>
</dbReference>
<keyword evidence="2" id="KW-0812">Transmembrane</keyword>
<proteinExistence type="predicted"/>
<feature type="region of interest" description="Disordered" evidence="1">
    <location>
        <begin position="1"/>
        <end position="68"/>
    </location>
</feature>
<evidence type="ECO:0000256" key="1">
    <source>
        <dbReference type="SAM" id="MobiDB-lite"/>
    </source>
</evidence>
<evidence type="ECO:0000313" key="4">
    <source>
        <dbReference type="RefSeq" id="XP_011016190.1"/>
    </source>
</evidence>
<protein>
    <submittedName>
        <fullName evidence="4">Uncharacterized protein LOC105119720</fullName>
    </submittedName>
</protein>
<accession>A0AAJ6TRE3</accession>
<dbReference type="Proteomes" id="UP000694918">
    <property type="component" value="Unplaced"/>
</dbReference>
<feature type="compositionally biased region" description="Polar residues" evidence="1">
    <location>
        <begin position="16"/>
        <end position="31"/>
    </location>
</feature>
<dbReference type="AlphaFoldDB" id="A0AAJ6TRE3"/>
<evidence type="ECO:0000313" key="3">
    <source>
        <dbReference type="Proteomes" id="UP000694918"/>
    </source>
</evidence>